<accession>A0AAV9Y2V7</accession>
<reference evidence="7 8" key="1">
    <citation type="submission" date="2023-10" db="EMBL/GenBank/DDBJ databases">
        <title>Comparative genomics analysis reveals potential genetic determinants of host preference in Cryptosporidium xiaoi.</title>
        <authorList>
            <person name="Xiao L."/>
            <person name="Li J."/>
        </authorList>
    </citation>
    <scope>NUCLEOTIDE SEQUENCE [LARGE SCALE GENOMIC DNA]</scope>
    <source>
        <strain evidence="7 8">52996</strain>
    </source>
</reference>
<keyword evidence="4 5" id="KW-0472">Membrane</keyword>
<comment type="subcellular location">
    <subcellularLocation>
        <location evidence="1">Membrane</location>
        <topology evidence="1">Multi-pass membrane protein</topology>
    </subcellularLocation>
</comment>
<dbReference type="PROSITE" id="PS50850">
    <property type="entry name" value="MFS"/>
    <property type="match status" value="1"/>
</dbReference>
<feature type="transmembrane region" description="Helical" evidence="5">
    <location>
        <begin position="313"/>
        <end position="330"/>
    </location>
</feature>
<evidence type="ECO:0000259" key="6">
    <source>
        <dbReference type="PROSITE" id="PS50850"/>
    </source>
</evidence>
<dbReference type="Pfam" id="PF07690">
    <property type="entry name" value="MFS_1"/>
    <property type="match status" value="1"/>
</dbReference>
<feature type="transmembrane region" description="Helical" evidence="5">
    <location>
        <begin position="342"/>
        <end position="362"/>
    </location>
</feature>
<evidence type="ECO:0000256" key="1">
    <source>
        <dbReference type="ARBA" id="ARBA00004141"/>
    </source>
</evidence>
<dbReference type="GO" id="GO:0016020">
    <property type="term" value="C:membrane"/>
    <property type="evidence" value="ECO:0007669"/>
    <property type="project" value="UniProtKB-SubCell"/>
</dbReference>
<dbReference type="PANTHER" id="PTHR43184">
    <property type="entry name" value="MAJOR FACILITATOR SUPERFAMILY TRANSPORTER 16, ISOFORM B"/>
    <property type="match status" value="1"/>
</dbReference>
<feature type="transmembrane region" description="Helical" evidence="5">
    <location>
        <begin position="278"/>
        <end position="301"/>
    </location>
</feature>
<keyword evidence="2 5" id="KW-0812">Transmembrane</keyword>
<dbReference type="GO" id="GO:0022857">
    <property type="term" value="F:transmembrane transporter activity"/>
    <property type="evidence" value="ECO:0007669"/>
    <property type="project" value="InterPro"/>
</dbReference>
<feature type="transmembrane region" description="Helical" evidence="5">
    <location>
        <begin position="624"/>
        <end position="646"/>
    </location>
</feature>
<feature type="transmembrane region" description="Helical" evidence="5">
    <location>
        <begin position="658"/>
        <end position="679"/>
    </location>
</feature>
<dbReference type="PANTHER" id="PTHR43184:SF30">
    <property type="entry name" value="MFS DOMAIN-CONTAINING PROTEIN"/>
    <property type="match status" value="1"/>
</dbReference>
<organism evidence="7 8">
    <name type="scientific">Cryptosporidium xiaoi</name>
    <dbReference type="NCBI Taxonomy" id="659607"/>
    <lineage>
        <taxon>Eukaryota</taxon>
        <taxon>Sar</taxon>
        <taxon>Alveolata</taxon>
        <taxon>Apicomplexa</taxon>
        <taxon>Conoidasida</taxon>
        <taxon>Coccidia</taxon>
        <taxon>Eucoccidiorida</taxon>
        <taxon>Eimeriorina</taxon>
        <taxon>Cryptosporidiidae</taxon>
        <taxon>Cryptosporidium</taxon>
    </lineage>
</organism>
<feature type="transmembrane region" description="Helical" evidence="5">
    <location>
        <begin position="725"/>
        <end position="748"/>
    </location>
</feature>
<evidence type="ECO:0000256" key="5">
    <source>
        <dbReference type="SAM" id="Phobius"/>
    </source>
</evidence>
<feature type="transmembrane region" description="Helical" evidence="5">
    <location>
        <begin position="589"/>
        <end position="612"/>
    </location>
</feature>
<dbReference type="InterPro" id="IPR011701">
    <property type="entry name" value="MFS"/>
</dbReference>
<protein>
    <submittedName>
        <fullName evidence="7">Sugar phosphate permease</fullName>
    </submittedName>
</protein>
<gene>
    <name evidence="7" type="ORF">RS030_101667</name>
</gene>
<dbReference type="InterPro" id="IPR036259">
    <property type="entry name" value="MFS_trans_sf"/>
</dbReference>
<keyword evidence="3 5" id="KW-1133">Transmembrane helix</keyword>
<evidence type="ECO:0000256" key="3">
    <source>
        <dbReference type="ARBA" id="ARBA00022989"/>
    </source>
</evidence>
<name>A0AAV9Y2V7_9CRYT</name>
<dbReference type="InterPro" id="IPR020846">
    <property type="entry name" value="MFS_dom"/>
</dbReference>
<sequence>MRNTSTLDRDFNDGYCEEANLSKDDIELLDDSEYNKFNIIGDESSNEKNLTLYSSLERSSLKSNIDDCNIDNKFCILIDDDVIDKSDITNNKTGFKVGMEGRSIKKNGNLCVNINKLVFERMIFNETKLDGNAASGYIDDDMIVDGKNNVNNVYCGYYYSKVNGIINYINIRVVNKFLPKMSREEYSKFLLAYTSYMILYSTRKPFSVVKLQIQDDLSLPTSVLGWIDTAFLGSYALGQLVLPSLFESTSISKYLCCSFVLSSLSSLVFGLSRNSISLLFSWFLNGLFHAGAYPMLVKYLIQCFGLNNRGKILSVWTTSQQLGAIISTGFSASICSKLGWRYVFYIPSVIVFAFGIFIYKYLRHPSNSFKYEESVKIIMMKDTNKINNSEYLNGNYSDQDCYFDNISSSVRVNDIYSENSFRSYINTSTTLNTTNCNTSRDELSNKLMSSSTSSMVEGGCIEDDGNDEKFHLNYAIDSEDISLEESCEGLKKTLKSDLSCDDLNKLFAKDTSHFNSELSPTKKNKYKRTAASDKVVKLGDIESTQNGLIDNSFKENETNNTCTSFYNVDNDENIDLSEKIKLLFKIKSIFNISICYFFVKLIRYSLLFWLPYYLIRVLNYDPSVAGYSSMLFDIGGIMGAISAGSIADSVFSGRRIIVAFYMTIMISFSIVNFIIITIFKVNFLILFGIMLMGFCISGPDSILGSTATQDILDNSGLKTKSIDSLATGIVNGLGSLGAVAQGTLTAYISEYYGWNSLFSCLILFSTSSFFILLPIALNKRNH</sequence>
<comment type="caution">
    <text evidence="7">The sequence shown here is derived from an EMBL/GenBank/DDBJ whole genome shotgun (WGS) entry which is preliminary data.</text>
</comment>
<dbReference type="Proteomes" id="UP001311799">
    <property type="component" value="Unassembled WGS sequence"/>
</dbReference>
<feature type="domain" description="Major facilitator superfamily (MFS) profile" evidence="6">
    <location>
        <begin position="180"/>
        <end position="780"/>
    </location>
</feature>
<dbReference type="AlphaFoldDB" id="A0AAV9Y2V7"/>
<proteinExistence type="predicted"/>
<dbReference type="Gene3D" id="1.20.1250.20">
    <property type="entry name" value="MFS general substrate transporter like domains"/>
    <property type="match status" value="2"/>
</dbReference>
<evidence type="ECO:0000256" key="4">
    <source>
        <dbReference type="ARBA" id="ARBA00023136"/>
    </source>
</evidence>
<evidence type="ECO:0000256" key="2">
    <source>
        <dbReference type="ARBA" id="ARBA00022692"/>
    </source>
</evidence>
<feature type="transmembrane region" description="Helical" evidence="5">
    <location>
        <begin position="754"/>
        <end position="777"/>
    </location>
</feature>
<dbReference type="EMBL" id="JAWDEY010000001">
    <property type="protein sequence ID" value="KAK6591197.1"/>
    <property type="molecule type" value="Genomic_DNA"/>
</dbReference>
<evidence type="ECO:0000313" key="8">
    <source>
        <dbReference type="Proteomes" id="UP001311799"/>
    </source>
</evidence>
<feature type="transmembrane region" description="Helical" evidence="5">
    <location>
        <begin position="685"/>
        <end position="704"/>
    </location>
</feature>
<keyword evidence="8" id="KW-1185">Reference proteome</keyword>
<dbReference type="SUPFAM" id="SSF103473">
    <property type="entry name" value="MFS general substrate transporter"/>
    <property type="match status" value="1"/>
</dbReference>
<evidence type="ECO:0000313" key="7">
    <source>
        <dbReference type="EMBL" id="KAK6591197.1"/>
    </source>
</evidence>